<keyword evidence="2" id="KW-1185">Reference proteome</keyword>
<organism evidence="1 2">
    <name type="scientific">Streptomyces luteireticuli</name>
    <dbReference type="NCBI Taxonomy" id="173858"/>
    <lineage>
        <taxon>Bacteria</taxon>
        <taxon>Bacillati</taxon>
        <taxon>Actinomycetota</taxon>
        <taxon>Actinomycetes</taxon>
        <taxon>Kitasatosporales</taxon>
        <taxon>Streptomycetaceae</taxon>
        <taxon>Streptomyces</taxon>
    </lineage>
</organism>
<evidence type="ECO:0000313" key="1">
    <source>
        <dbReference type="EMBL" id="GAA0421479.1"/>
    </source>
</evidence>
<name>A0ABP3IU29_9ACTN</name>
<accession>A0ABP3IU29</accession>
<evidence type="ECO:0000313" key="2">
    <source>
        <dbReference type="Proteomes" id="UP001500879"/>
    </source>
</evidence>
<proteinExistence type="predicted"/>
<dbReference type="EMBL" id="BAAABX010000051">
    <property type="protein sequence ID" value="GAA0421479.1"/>
    <property type="molecule type" value="Genomic_DNA"/>
</dbReference>
<protein>
    <recommendedName>
        <fullName evidence="3">DUF2695 domain-containing protein</fullName>
    </recommendedName>
</protein>
<gene>
    <name evidence="1" type="ORF">GCM10010357_48530</name>
</gene>
<reference evidence="2" key="1">
    <citation type="journal article" date="2019" name="Int. J. Syst. Evol. Microbiol.">
        <title>The Global Catalogue of Microorganisms (GCM) 10K type strain sequencing project: providing services to taxonomists for standard genome sequencing and annotation.</title>
        <authorList>
            <consortium name="The Broad Institute Genomics Platform"/>
            <consortium name="The Broad Institute Genome Sequencing Center for Infectious Disease"/>
            <person name="Wu L."/>
            <person name="Ma J."/>
        </authorList>
    </citation>
    <scope>NUCLEOTIDE SEQUENCE [LARGE SCALE GENOMIC DNA]</scope>
    <source>
        <strain evidence="2">JCM 4788</strain>
    </source>
</reference>
<evidence type="ECO:0008006" key="3">
    <source>
        <dbReference type="Google" id="ProtNLM"/>
    </source>
</evidence>
<comment type="caution">
    <text evidence="1">The sequence shown here is derived from an EMBL/GenBank/DDBJ whole genome shotgun (WGS) entry which is preliminary data.</text>
</comment>
<sequence length="142" mass="15455">MGALRAVTPPSRRPRAVPTALVAGRFRRARRETALRPRGLAATRRLRDHAPMSLTTEGRAPGPVRYRLACDRGGCTERVSFDLVIAEPPPDRETDFLGHLLHEAHQAIGYIGGLGWVFVEGGEGYWCPGCSAPSRTRPADAS</sequence>
<dbReference type="Proteomes" id="UP001500879">
    <property type="component" value="Unassembled WGS sequence"/>
</dbReference>